<accession>A0A2J6SW13</accession>
<keyword evidence="1" id="KW-0175">Coiled coil</keyword>
<dbReference type="Proteomes" id="UP000235371">
    <property type="component" value="Unassembled WGS sequence"/>
</dbReference>
<keyword evidence="3" id="KW-1185">Reference proteome</keyword>
<gene>
    <name evidence="2" type="ORF">K444DRAFT_617415</name>
</gene>
<proteinExistence type="predicted"/>
<evidence type="ECO:0000313" key="3">
    <source>
        <dbReference type="Proteomes" id="UP000235371"/>
    </source>
</evidence>
<evidence type="ECO:0000256" key="1">
    <source>
        <dbReference type="SAM" id="Coils"/>
    </source>
</evidence>
<organism evidence="2 3">
    <name type="scientific">Hyaloscypha bicolor E</name>
    <dbReference type="NCBI Taxonomy" id="1095630"/>
    <lineage>
        <taxon>Eukaryota</taxon>
        <taxon>Fungi</taxon>
        <taxon>Dikarya</taxon>
        <taxon>Ascomycota</taxon>
        <taxon>Pezizomycotina</taxon>
        <taxon>Leotiomycetes</taxon>
        <taxon>Helotiales</taxon>
        <taxon>Hyaloscyphaceae</taxon>
        <taxon>Hyaloscypha</taxon>
        <taxon>Hyaloscypha bicolor</taxon>
    </lineage>
</organism>
<reference evidence="2 3" key="1">
    <citation type="submission" date="2016-04" db="EMBL/GenBank/DDBJ databases">
        <title>A degradative enzymes factory behind the ericoid mycorrhizal symbiosis.</title>
        <authorList>
            <consortium name="DOE Joint Genome Institute"/>
            <person name="Martino E."/>
            <person name="Morin E."/>
            <person name="Grelet G."/>
            <person name="Kuo A."/>
            <person name="Kohler A."/>
            <person name="Daghino S."/>
            <person name="Barry K."/>
            <person name="Choi C."/>
            <person name="Cichocki N."/>
            <person name="Clum A."/>
            <person name="Copeland A."/>
            <person name="Hainaut M."/>
            <person name="Haridas S."/>
            <person name="Labutti K."/>
            <person name="Lindquist E."/>
            <person name="Lipzen A."/>
            <person name="Khouja H.-R."/>
            <person name="Murat C."/>
            <person name="Ohm R."/>
            <person name="Olson A."/>
            <person name="Spatafora J."/>
            <person name="Veneault-Fourrey C."/>
            <person name="Henrissat B."/>
            <person name="Grigoriev I."/>
            <person name="Martin F."/>
            <person name="Perotto S."/>
        </authorList>
    </citation>
    <scope>NUCLEOTIDE SEQUENCE [LARGE SCALE GENOMIC DNA]</scope>
    <source>
        <strain evidence="2 3">E</strain>
    </source>
</reference>
<dbReference type="InParanoid" id="A0A2J6SW13"/>
<dbReference type="RefSeq" id="XP_024731874.1">
    <property type="nucleotide sequence ID" value="XM_024881121.1"/>
</dbReference>
<evidence type="ECO:0000313" key="2">
    <source>
        <dbReference type="EMBL" id="PMD54970.1"/>
    </source>
</evidence>
<dbReference type="AlphaFoldDB" id="A0A2J6SW13"/>
<sequence length="65" mass="7782">MQDPCYGFVAQAVERRKPEQEGKNKVEKAHQRMENVERSLKEFEAAGKEFYRRERERFQARAIGH</sequence>
<dbReference type="EMBL" id="KZ613856">
    <property type="protein sequence ID" value="PMD54970.1"/>
    <property type="molecule type" value="Genomic_DNA"/>
</dbReference>
<feature type="coiled-coil region" evidence="1">
    <location>
        <begin position="19"/>
        <end position="46"/>
    </location>
</feature>
<name>A0A2J6SW13_9HELO</name>
<protein>
    <submittedName>
        <fullName evidence="2">Uncharacterized protein</fullName>
    </submittedName>
</protein>
<dbReference type="GeneID" id="36589198"/>